<evidence type="ECO:0000313" key="2">
    <source>
        <dbReference type="EnsemblMetazoa" id="G19111.1:cds"/>
    </source>
</evidence>
<feature type="compositionally biased region" description="Basic and acidic residues" evidence="1">
    <location>
        <begin position="503"/>
        <end position="516"/>
    </location>
</feature>
<protein>
    <submittedName>
        <fullName evidence="2">Uncharacterized protein</fullName>
    </submittedName>
</protein>
<organism evidence="2 3">
    <name type="scientific">Magallana gigas</name>
    <name type="common">Pacific oyster</name>
    <name type="synonym">Crassostrea gigas</name>
    <dbReference type="NCBI Taxonomy" id="29159"/>
    <lineage>
        <taxon>Eukaryota</taxon>
        <taxon>Metazoa</taxon>
        <taxon>Spiralia</taxon>
        <taxon>Lophotrochozoa</taxon>
        <taxon>Mollusca</taxon>
        <taxon>Bivalvia</taxon>
        <taxon>Autobranchia</taxon>
        <taxon>Pteriomorphia</taxon>
        <taxon>Ostreida</taxon>
        <taxon>Ostreoidea</taxon>
        <taxon>Ostreidae</taxon>
        <taxon>Magallana</taxon>
    </lineage>
</organism>
<keyword evidence="3" id="KW-1185">Reference proteome</keyword>
<dbReference type="Proteomes" id="UP000005408">
    <property type="component" value="Unassembled WGS sequence"/>
</dbReference>
<dbReference type="AlphaFoldDB" id="A0A8W8JL98"/>
<proteinExistence type="predicted"/>
<feature type="region of interest" description="Disordered" evidence="1">
    <location>
        <begin position="503"/>
        <end position="522"/>
    </location>
</feature>
<accession>A0A8W8JL98</accession>
<feature type="compositionally biased region" description="Basic and acidic residues" evidence="1">
    <location>
        <begin position="558"/>
        <end position="576"/>
    </location>
</feature>
<sequence>MEVPVKLEPVEEFQLDVNFKEMKFCVLCQNTISARSYRCLSSNTSQEQYKAVFKLMRIPDISGFACNICINKFNRVLKLNKDLETRIIKIKNERDKLISTLLDMPGVRCLERQVLERPSPPLETERLLAPIPELEKTKEDLIVKPDFSSNVILSPIPELGKTKEGSLKTSMCTLMPKLVTNFKENSLVRPDSSSIGMCTPIPQLGTNVGVLVIPASPVIPIVEPSHCPAVVQKVDKITQTKDHTEEFEVKVIVKYKGIERLKIIKEEHQQAAIKSMLNNASTKAVLKNFSQKENCRKEMLGIVNNVITSEIKEISKNDCELFKLSFDWHDWERESQLLQQKAPYLFSVLSNVICLREKQQKQQNLPQMLTALAVLLYGRSQNMNQLQYKLGFNLQKCGLNRESLNFFHDLGISVSYASLQKKTKERGKQQEHQFQSPMSTCIEEVKSPQSVENDAEDQTSTKTDKRIRPLELLVNNFGKRTRDRNFVDLSKKCKICDKVKAKSRTTEENEQGRNRIETPQPSEPANRIVERLNEGEDKKNLVVEINGWAVNGLQHQQLKSENDSESSCHDIVESEGGHCSNLSGETNPDIGLDMEVTSEPEEHLSNYGNS</sequence>
<evidence type="ECO:0000256" key="1">
    <source>
        <dbReference type="SAM" id="MobiDB-lite"/>
    </source>
</evidence>
<feature type="region of interest" description="Disordered" evidence="1">
    <location>
        <begin position="557"/>
        <end position="593"/>
    </location>
</feature>
<evidence type="ECO:0000313" key="3">
    <source>
        <dbReference type="Proteomes" id="UP000005408"/>
    </source>
</evidence>
<dbReference type="EnsemblMetazoa" id="G19111.1">
    <property type="protein sequence ID" value="G19111.1:cds"/>
    <property type="gene ID" value="G19111"/>
</dbReference>
<name>A0A8W8JL98_MAGGI</name>
<reference evidence="2" key="1">
    <citation type="submission" date="2022-08" db="UniProtKB">
        <authorList>
            <consortium name="EnsemblMetazoa"/>
        </authorList>
    </citation>
    <scope>IDENTIFICATION</scope>
    <source>
        <strain evidence="2">05x7-T-G4-1.051#20</strain>
    </source>
</reference>
<feature type="region of interest" description="Disordered" evidence="1">
    <location>
        <begin position="445"/>
        <end position="464"/>
    </location>
</feature>